<dbReference type="PATRIC" id="fig|38307.3.peg.2917"/>
<comment type="caution">
    <text evidence="7">The sequence shown here is derived from an EMBL/GenBank/DDBJ whole genome shotgun (WGS) entry which is preliminary data.</text>
</comment>
<dbReference type="InterPro" id="IPR015422">
    <property type="entry name" value="PyrdxlP-dep_Trfase_small"/>
</dbReference>
<dbReference type="PROSITE" id="PS50949">
    <property type="entry name" value="HTH_GNTR"/>
    <property type="match status" value="1"/>
</dbReference>
<evidence type="ECO:0000256" key="5">
    <source>
        <dbReference type="ARBA" id="ARBA00023163"/>
    </source>
</evidence>
<organism evidence="7 8">
    <name type="scientific">Gluconobacter cerinus</name>
    <dbReference type="NCBI Taxonomy" id="38307"/>
    <lineage>
        <taxon>Bacteria</taxon>
        <taxon>Pseudomonadati</taxon>
        <taxon>Pseudomonadota</taxon>
        <taxon>Alphaproteobacteria</taxon>
        <taxon>Acetobacterales</taxon>
        <taxon>Acetobacteraceae</taxon>
        <taxon>Gluconobacter</taxon>
    </lineage>
</organism>
<dbReference type="Pfam" id="PF00392">
    <property type="entry name" value="GntR"/>
    <property type="match status" value="1"/>
</dbReference>
<dbReference type="AlphaFoldDB" id="A0A1B6VHH2"/>
<dbReference type="CDD" id="cd07377">
    <property type="entry name" value="WHTH_GntR"/>
    <property type="match status" value="1"/>
</dbReference>
<dbReference type="PANTHER" id="PTHR46577:SF1">
    <property type="entry name" value="HTH-TYPE TRANSCRIPTIONAL REGULATORY PROTEIN GABR"/>
    <property type="match status" value="1"/>
</dbReference>
<dbReference type="InterPro" id="IPR000524">
    <property type="entry name" value="Tscrpt_reg_HTH_GntR"/>
</dbReference>
<dbReference type="InterPro" id="IPR036390">
    <property type="entry name" value="WH_DNA-bd_sf"/>
</dbReference>
<dbReference type="GO" id="GO:0003700">
    <property type="term" value="F:DNA-binding transcription factor activity"/>
    <property type="evidence" value="ECO:0007669"/>
    <property type="project" value="InterPro"/>
</dbReference>
<evidence type="ECO:0000256" key="4">
    <source>
        <dbReference type="ARBA" id="ARBA00023125"/>
    </source>
</evidence>
<dbReference type="Gene3D" id="3.40.640.10">
    <property type="entry name" value="Type I PLP-dependent aspartate aminotransferase-like (Major domain)"/>
    <property type="match status" value="1"/>
</dbReference>
<dbReference type="Pfam" id="PF00155">
    <property type="entry name" value="Aminotran_1_2"/>
    <property type="match status" value="1"/>
</dbReference>
<comment type="similarity">
    <text evidence="1">In the C-terminal section; belongs to the class-I pyridoxal-phosphate-dependent aminotransferase family.</text>
</comment>
<dbReference type="PANTHER" id="PTHR46577">
    <property type="entry name" value="HTH-TYPE TRANSCRIPTIONAL REGULATORY PROTEIN GABR"/>
    <property type="match status" value="1"/>
</dbReference>
<dbReference type="InterPro" id="IPR051446">
    <property type="entry name" value="HTH_trans_reg/aminotransferase"/>
</dbReference>
<dbReference type="SMART" id="SM00345">
    <property type="entry name" value="HTH_GNTR"/>
    <property type="match status" value="1"/>
</dbReference>
<feature type="domain" description="HTH gntR-type" evidence="6">
    <location>
        <begin position="19"/>
        <end position="87"/>
    </location>
</feature>
<evidence type="ECO:0000313" key="7">
    <source>
        <dbReference type="EMBL" id="OAJ66662.1"/>
    </source>
</evidence>
<dbReference type="RefSeq" id="WP_064275259.1">
    <property type="nucleotide sequence ID" value="NZ_LUTU01000014.1"/>
</dbReference>
<dbReference type="SUPFAM" id="SSF46785">
    <property type="entry name" value="Winged helix' DNA-binding domain"/>
    <property type="match status" value="1"/>
</dbReference>
<dbReference type="InterPro" id="IPR015424">
    <property type="entry name" value="PyrdxlP-dep_Trfase"/>
</dbReference>
<evidence type="ECO:0000259" key="6">
    <source>
        <dbReference type="PROSITE" id="PS50949"/>
    </source>
</evidence>
<keyword evidence="4" id="KW-0238">DNA-binding</keyword>
<evidence type="ECO:0000256" key="2">
    <source>
        <dbReference type="ARBA" id="ARBA00022898"/>
    </source>
</evidence>
<protein>
    <submittedName>
        <fullName evidence="7">GntR family transcriptional regulator</fullName>
    </submittedName>
</protein>
<keyword evidence="5" id="KW-0804">Transcription</keyword>
<dbReference type="Proteomes" id="UP000077786">
    <property type="component" value="Unassembled WGS sequence"/>
</dbReference>
<sequence>MKNKKLLEKWNEYVGLYNGPMYLAIVEALAASIRNGIIHGGERLPTQREIASALETNLTTVTRAFREAHRRGLINATVGRGTFVRMGAEVSHWRSPKAAIVDMTMNLPPIPKNPPLQRIMQSDLAALLKKQDISNLMSYRVTGGTLEERQHAVRWIEPVIGSRRPDDVLVVPGAQTALAAAMSILANPGDIILTDRITYSGIRTVADQLGIILVGVDGDENGFIPEQLEMACRQYQPKALYCIPAIQNPTTVTMSLERRKDVLKIVHDNRLYVVEDDPYSLLHDNPIPALAALDHGRVIYVSTLAKVLSPGLRTAYVALPNAEMTRRFAVAVRAFALTSAGLLSALTLRWMQTGQSKEILGSIKQELRLRQSIARNILGDGHGMDPNGPHVWLKLPEWWNSVDFVSYARHRGIALVPSNVFTVDGDFPQRARISLGSILDISNLENSLHDIVTILSHKRATDFLSIV</sequence>
<evidence type="ECO:0000256" key="3">
    <source>
        <dbReference type="ARBA" id="ARBA00023015"/>
    </source>
</evidence>
<dbReference type="Gene3D" id="1.10.10.10">
    <property type="entry name" value="Winged helix-like DNA-binding domain superfamily/Winged helix DNA-binding domain"/>
    <property type="match status" value="1"/>
</dbReference>
<evidence type="ECO:0000256" key="1">
    <source>
        <dbReference type="ARBA" id="ARBA00005384"/>
    </source>
</evidence>
<name>A0A1B6VHH2_9PROT</name>
<proteinExistence type="inferred from homology"/>
<dbReference type="Gene3D" id="3.90.1150.10">
    <property type="entry name" value="Aspartate Aminotransferase, domain 1"/>
    <property type="match status" value="1"/>
</dbReference>
<dbReference type="InterPro" id="IPR015421">
    <property type="entry name" value="PyrdxlP-dep_Trfase_major"/>
</dbReference>
<dbReference type="SUPFAM" id="SSF53383">
    <property type="entry name" value="PLP-dependent transferases"/>
    <property type="match status" value="1"/>
</dbReference>
<reference evidence="7 8" key="1">
    <citation type="submission" date="2016-03" db="EMBL/GenBank/DDBJ databases">
        <title>Draft genome sequence of Gluconobacter cerinus strain CECT 9110.</title>
        <authorList>
            <person name="Sainz F."/>
            <person name="Mas A."/>
            <person name="Torija M.J."/>
        </authorList>
    </citation>
    <scope>NUCLEOTIDE SEQUENCE [LARGE SCALE GENOMIC DNA]</scope>
    <source>
        <strain evidence="7 8">CECT 9110</strain>
    </source>
</reference>
<dbReference type="GO" id="GO:0030170">
    <property type="term" value="F:pyridoxal phosphate binding"/>
    <property type="evidence" value="ECO:0007669"/>
    <property type="project" value="InterPro"/>
</dbReference>
<dbReference type="InterPro" id="IPR036388">
    <property type="entry name" value="WH-like_DNA-bd_sf"/>
</dbReference>
<keyword evidence="2" id="KW-0663">Pyridoxal phosphate</keyword>
<dbReference type="InterPro" id="IPR004839">
    <property type="entry name" value="Aminotransferase_I/II_large"/>
</dbReference>
<accession>A0A1B6VHH2</accession>
<keyword evidence="3" id="KW-0805">Transcription regulation</keyword>
<dbReference type="EMBL" id="LUTU01000014">
    <property type="protein sequence ID" value="OAJ66662.1"/>
    <property type="molecule type" value="Genomic_DNA"/>
</dbReference>
<evidence type="ECO:0000313" key="8">
    <source>
        <dbReference type="Proteomes" id="UP000077786"/>
    </source>
</evidence>
<dbReference type="CDD" id="cd00609">
    <property type="entry name" value="AAT_like"/>
    <property type="match status" value="1"/>
</dbReference>
<gene>
    <name evidence="7" type="ORF">A0123_02795</name>
</gene>
<dbReference type="OrthoDB" id="9804020at2"/>
<dbReference type="GO" id="GO:0003677">
    <property type="term" value="F:DNA binding"/>
    <property type="evidence" value="ECO:0007669"/>
    <property type="project" value="UniProtKB-KW"/>
</dbReference>